<dbReference type="InterPro" id="IPR002513">
    <property type="entry name" value="Tn3_Tnp_DDE_dom"/>
</dbReference>
<dbReference type="GO" id="GO:0004803">
    <property type="term" value="F:transposase activity"/>
    <property type="evidence" value="ECO:0007669"/>
    <property type="project" value="InterPro"/>
</dbReference>
<proteinExistence type="predicted"/>
<sequence length="49" mass="5628">MPNLTRGEELHALRSWLWFGSDGLIRRKQEEDQSESARCLTLLTSAVLL</sequence>
<name>A0A2T0S3E8_9BACT</name>
<dbReference type="OrthoDB" id="887185at2"/>
<organism evidence="2 3">
    <name type="scientific">Spirosoma oryzae</name>
    <dbReference type="NCBI Taxonomy" id="1469603"/>
    <lineage>
        <taxon>Bacteria</taxon>
        <taxon>Pseudomonadati</taxon>
        <taxon>Bacteroidota</taxon>
        <taxon>Cytophagia</taxon>
        <taxon>Cytophagales</taxon>
        <taxon>Cytophagaceae</taxon>
        <taxon>Spirosoma</taxon>
    </lineage>
</organism>
<keyword evidence="3" id="KW-1185">Reference proteome</keyword>
<dbReference type="GO" id="GO:0006313">
    <property type="term" value="P:DNA transposition"/>
    <property type="evidence" value="ECO:0007669"/>
    <property type="project" value="InterPro"/>
</dbReference>
<gene>
    <name evidence="2" type="ORF">CLV58_13161</name>
</gene>
<comment type="caution">
    <text evidence="2">The sequence shown here is derived from an EMBL/GenBank/DDBJ whole genome shotgun (WGS) entry which is preliminary data.</text>
</comment>
<dbReference type="Pfam" id="PF01526">
    <property type="entry name" value="DDE_Tnp_Tn3"/>
    <property type="match status" value="1"/>
</dbReference>
<accession>A0A2T0S3E8</accession>
<dbReference type="AlphaFoldDB" id="A0A2T0S3E8"/>
<dbReference type="Proteomes" id="UP000238375">
    <property type="component" value="Unassembled WGS sequence"/>
</dbReference>
<evidence type="ECO:0000313" key="3">
    <source>
        <dbReference type="Proteomes" id="UP000238375"/>
    </source>
</evidence>
<feature type="domain" description="Tn3 transposase DDE" evidence="1">
    <location>
        <begin position="3"/>
        <end position="49"/>
    </location>
</feature>
<protein>
    <submittedName>
        <fullName evidence="2">Tn3 transposase DDE domain-containing protein</fullName>
    </submittedName>
</protein>
<reference evidence="2 3" key="1">
    <citation type="submission" date="2018-03" db="EMBL/GenBank/DDBJ databases">
        <title>Genomic Encyclopedia of Archaeal and Bacterial Type Strains, Phase II (KMG-II): from individual species to whole genera.</title>
        <authorList>
            <person name="Goeker M."/>
        </authorList>
    </citation>
    <scope>NUCLEOTIDE SEQUENCE [LARGE SCALE GENOMIC DNA]</scope>
    <source>
        <strain evidence="2 3">DSM 28354</strain>
    </source>
</reference>
<evidence type="ECO:0000259" key="1">
    <source>
        <dbReference type="Pfam" id="PF01526"/>
    </source>
</evidence>
<evidence type="ECO:0000313" key="2">
    <source>
        <dbReference type="EMBL" id="PRY27843.1"/>
    </source>
</evidence>
<dbReference type="EMBL" id="PVTE01000031">
    <property type="protein sequence ID" value="PRY27843.1"/>
    <property type="molecule type" value="Genomic_DNA"/>
</dbReference>